<feature type="region of interest" description="Disordered" evidence="1">
    <location>
        <begin position="826"/>
        <end position="845"/>
    </location>
</feature>
<evidence type="ECO:0000313" key="2">
    <source>
        <dbReference type="EMBL" id="KAL3764792.1"/>
    </source>
</evidence>
<protein>
    <recommendedName>
        <fullName evidence="4">CCZ1/INTU/HSP4 first Longin domain-containing protein</fullName>
    </recommendedName>
</protein>
<dbReference type="Proteomes" id="UP001530293">
    <property type="component" value="Unassembled WGS sequence"/>
</dbReference>
<gene>
    <name evidence="2" type="ORF">ACHAWU_006209</name>
</gene>
<accession>A0ABD3MMS2</accession>
<proteinExistence type="predicted"/>
<feature type="compositionally biased region" description="Basic and acidic residues" evidence="1">
    <location>
        <begin position="836"/>
        <end position="845"/>
    </location>
</feature>
<reference evidence="2 3" key="1">
    <citation type="submission" date="2024-10" db="EMBL/GenBank/DDBJ databases">
        <title>Updated reference genomes for cyclostephanoid diatoms.</title>
        <authorList>
            <person name="Roberts W.R."/>
            <person name="Alverson A.J."/>
        </authorList>
    </citation>
    <scope>NUCLEOTIDE SEQUENCE [LARGE SCALE GENOMIC DNA]</scope>
    <source>
        <strain evidence="2 3">AJA232-27</strain>
    </source>
</reference>
<keyword evidence="3" id="KW-1185">Reference proteome</keyword>
<feature type="region of interest" description="Disordered" evidence="1">
    <location>
        <begin position="605"/>
        <end position="634"/>
    </location>
</feature>
<organism evidence="2 3">
    <name type="scientific">Discostella pseudostelligera</name>
    <dbReference type="NCBI Taxonomy" id="259834"/>
    <lineage>
        <taxon>Eukaryota</taxon>
        <taxon>Sar</taxon>
        <taxon>Stramenopiles</taxon>
        <taxon>Ochrophyta</taxon>
        <taxon>Bacillariophyta</taxon>
        <taxon>Coscinodiscophyceae</taxon>
        <taxon>Thalassiosirophycidae</taxon>
        <taxon>Stephanodiscales</taxon>
        <taxon>Stephanodiscaceae</taxon>
        <taxon>Discostella</taxon>
    </lineage>
</organism>
<evidence type="ECO:0000256" key="1">
    <source>
        <dbReference type="SAM" id="MobiDB-lite"/>
    </source>
</evidence>
<evidence type="ECO:0008006" key="4">
    <source>
        <dbReference type="Google" id="ProtNLM"/>
    </source>
</evidence>
<feature type="region of interest" description="Disordered" evidence="1">
    <location>
        <begin position="1"/>
        <end position="37"/>
    </location>
</feature>
<feature type="compositionally biased region" description="Low complexity" evidence="1">
    <location>
        <begin position="15"/>
        <end position="26"/>
    </location>
</feature>
<comment type="caution">
    <text evidence="2">The sequence shown here is derived from an EMBL/GenBank/DDBJ whole genome shotgun (WGS) entry which is preliminary data.</text>
</comment>
<dbReference type="EMBL" id="JALLBG020000101">
    <property type="protein sequence ID" value="KAL3764792.1"/>
    <property type="molecule type" value="Genomic_DNA"/>
</dbReference>
<feature type="compositionally biased region" description="Low complexity" evidence="1">
    <location>
        <begin position="616"/>
        <end position="630"/>
    </location>
</feature>
<dbReference type="AlphaFoldDB" id="A0ABD3MMS2"/>
<evidence type="ECO:0000313" key="3">
    <source>
        <dbReference type="Proteomes" id="UP001530293"/>
    </source>
</evidence>
<feature type="region of interest" description="Disordered" evidence="1">
    <location>
        <begin position="893"/>
        <end position="918"/>
    </location>
</feature>
<sequence length="975" mass="109391">MFRKLVADTGLRRGASSSSSSYAAHSENGAADSHSGALSTASPVFIQRLIILHEGLMPLRPSETNQRRRNPQSILSEDASLEEHGEFILYYYDHSLHYSRDGVRPVSSISKEVCQIQEGDESNTINCTSSEGNPPSDHATEDAVRFAGICRALRSLPQALQPQNILSDGSNRCTSTEDEVSDADVVHLTDSTLVFVPLELGGDIIAIAQIPRANRTLDHSQRHIGFGADPSSMTKSIRRIHAVFSMMFGGGIHRRLLRTKHLEQSNDWVIDYLTHDDVGMPTNNSDPLIIEDDAIQELAIPNGGWIERGESSSSENHHHRNSGWNLQKLSTSIFNREDGKQNSPSGDDYRYGGVEELFNLRSEHRKLMCEFRYTSGANVNAIETERLNSNSDVADMLDGIVNDVERSDWERRLRDCEHRIHSLLNILPITKLREDLVKFYDKSLIEMQDVNEIIQGGVGRCVVDMVTSPIRREQICSAIFDPARGQYPPFLPNPSVSHAAADFMKSLLFDEVPKLMGRHDATALSGMSFFYQNRHILSASVPNNDGQEDLKGKYACMIVEYFRSNQKNRKDDNIQHDSTPDNITENEDNEALFVRWMSNLSTKVEETDNSHNMQISSSPPGSGSTSTNGSYVEHPSQVSNADGYIISLFVHDLKQHVWLQRVHLSHTPSYGITDDDEETEKYVAMFEHPEFIFLLFFDRPRSEGEWALPHNIADDKTSIEINGKSNQLVGGTTLSIVDILCFLAAKLTTFCKSFSSHTVDPASITHIEETSSKSTFGVVAGMDIICIDTDKNSFILLSQHDLSSNEFNRATHKVSKVDDNNSPFKSIQKLFSNGPKPKDPISRERDRIQRPPLLPSKYANMLDCRHKLAAYLPLEIINALDDMFNEMRVSHHTNNSSMIESTAHPGKDDGDDDCMRPTTRKSKEMCTYLPQGWIWGRSMGSIELYIILDTGMFATINHVQKAVTRVQEHLVPHIS</sequence>
<name>A0ABD3MMS2_9STRA</name>